<dbReference type="InterPro" id="IPR036419">
    <property type="entry name" value="Ribosomal_S3_C_sf"/>
</dbReference>
<feature type="domain" description="Small ribosomal subunit protein uS3 C-terminal" evidence="6">
    <location>
        <begin position="104"/>
        <end position="187"/>
    </location>
</feature>
<dbReference type="InterPro" id="IPR057258">
    <property type="entry name" value="Ribosomal_uS3"/>
</dbReference>
<keyword evidence="8" id="KW-1185">Reference proteome</keyword>
<dbReference type="SUPFAM" id="SSF54814">
    <property type="entry name" value="Prokaryotic type KH domain (KH-domain type II)"/>
    <property type="match status" value="1"/>
</dbReference>
<dbReference type="InParanoid" id="A0A0B2UGY8"/>
<dbReference type="AlphaFoldDB" id="A0A0B2UGY8"/>
<dbReference type="InterPro" id="IPR009019">
    <property type="entry name" value="KH_sf_prok-type"/>
</dbReference>
<dbReference type="GeneID" id="26261255"/>
<evidence type="ECO:0000256" key="3">
    <source>
        <dbReference type="ARBA" id="ARBA00022980"/>
    </source>
</evidence>
<dbReference type="InterPro" id="IPR001351">
    <property type="entry name" value="Ribosomal_uS3_C"/>
</dbReference>
<dbReference type="VEuPathDB" id="MicrosporidiaDB:M896_021600"/>
<sequence>MSDDQIIKRFIKNGLANAELNEFFEKALVNEGFSSMELRMHETPIKIILKVMKPHEAIGERKIRLRQFQHLVAQRLEIPDENVEIIFEKVHEKGLCALIQANSIKEKIMSGIQYKRAVNMILRTVKYAGAQGCQVIISGKVKGQRAKSVKFQDGVVMHSGDFIKEYIKTGYASVQTKQGIIGIQVRIMLPYDPEGILGPDYNLPDRVIILEPSEVKN</sequence>
<dbReference type="GO" id="GO:0002181">
    <property type="term" value="P:cytoplasmic translation"/>
    <property type="evidence" value="ECO:0007669"/>
    <property type="project" value="EnsemblFungi"/>
</dbReference>
<proteinExistence type="inferred from homology"/>
<dbReference type="GO" id="GO:0003723">
    <property type="term" value="F:RNA binding"/>
    <property type="evidence" value="ECO:0007669"/>
    <property type="project" value="UniProtKB-KW"/>
</dbReference>
<organism evidence="7 8">
    <name type="scientific">Ordospora colligata OC4</name>
    <dbReference type="NCBI Taxonomy" id="1354746"/>
    <lineage>
        <taxon>Eukaryota</taxon>
        <taxon>Fungi</taxon>
        <taxon>Fungi incertae sedis</taxon>
        <taxon>Microsporidia</taxon>
        <taxon>Ordosporidae</taxon>
        <taxon>Ordospora</taxon>
    </lineage>
</organism>
<protein>
    <recommendedName>
        <fullName evidence="5">40S ribosomal protein S3</fullName>
    </recommendedName>
</protein>
<evidence type="ECO:0000256" key="2">
    <source>
        <dbReference type="ARBA" id="ARBA00022884"/>
    </source>
</evidence>
<dbReference type="Gene3D" id="3.30.300.20">
    <property type="match status" value="1"/>
</dbReference>
<dbReference type="Pfam" id="PF00189">
    <property type="entry name" value="Ribosomal_S3_C"/>
    <property type="match status" value="1"/>
</dbReference>
<evidence type="ECO:0000256" key="4">
    <source>
        <dbReference type="ARBA" id="ARBA00023274"/>
    </source>
</evidence>
<evidence type="ECO:0000313" key="7">
    <source>
        <dbReference type="EMBL" id="KHN70321.1"/>
    </source>
</evidence>
<name>A0A0B2UGY8_9MICR</name>
<evidence type="ECO:0000256" key="5">
    <source>
        <dbReference type="ARBA" id="ARBA00035408"/>
    </source>
</evidence>
<dbReference type="NCBIfam" id="TIGR01008">
    <property type="entry name" value="uS3_euk_arch"/>
    <property type="match status" value="1"/>
</dbReference>
<keyword evidence="2" id="KW-0694">RNA-binding</keyword>
<reference evidence="7 8" key="1">
    <citation type="journal article" date="2014" name="MBio">
        <title>The Ordospora colligata genome; evolution of extreme reduction in microsporidia and host-to-parasite horizontal gene transfer.</title>
        <authorList>
            <person name="Pombert J.-F."/>
            <person name="Haag K.L."/>
            <person name="Beidas S."/>
            <person name="Ebert D."/>
            <person name="Keeling P.J."/>
        </authorList>
    </citation>
    <scope>NUCLEOTIDE SEQUENCE [LARGE SCALE GENOMIC DNA]</scope>
    <source>
        <strain evidence="7 8">OC4</strain>
    </source>
</reference>
<dbReference type="GO" id="GO:0070651">
    <property type="term" value="P:nonfunctional rRNA decay"/>
    <property type="evidence" value="ECO:0007669"/>
    <property type="project" value="EnsemblFungi"/>
</dbReference>
<evidence type="ECO:0000259" key="6">
    <source>
        <dbReference type="Pfam" id="PF00189"/>
    </source>
</evidence>
<dbReference type="HOGENOM" id="CLU_058591_2_1_1"/>
<dbReference type="PANTHER" id="PTHR11760">
    <property type="entry name" value="30S/40S RIBOSOMAL PROTEIN S3"/>
    <property type="match status" value="1"/>
</dbReference>
<dbReference type="OrthoDB" id="10248446at2759"/>
<dbReference type="InterPro" id="IPR015946">
    <property type="entry name" value="KH_dom-like_a/b"/>
</dbReference>
<evidence type="ECO:0000313" key="8">
    <source>
        <dbReference type="Proteomes" id="UP000031056"/>
    </source>
</evidence>
<evidence type="ECO:0000256" key="1">
    <source>
        <dbReference type="ARBA" id="ARBA00010761"/>
    </source>
</evidence>
<keyword evidence="4" id="KW-0687">Ribonucleoprotein</keyword>
<dbReference type="EMBL" id="JOKQ01000002">
    <property type="protein sequence ID" value="KHN70321.1"/>
    <property type="molecule type" value="Genomic_DNA"/>
</dbReference>
<dbReference type="STRING" id="1354746.A0A0B2UGY8"/>
<dbReference type="PANTHER" id="PTHR11760:SF32">
    <property type="entry name" value="SMALL RIBOSOMAL SUBUNIT PROTEIN US3"/>
    <property type="match status" value="1"/>
</dbReference>
<dbReference type="FunCoup" id="A0A0B2UGY8">
    <property type="interactions" value="225"/>
</dbReference>
<dbReference type="GO" id="GO:0003906">
    <property type="term" value="F:DNA-(apurinic or apyrimidinic site) endonuclease activity"/>
    <property type="evidence" value="ECO:0007669"/>
    <property type="project" value="EnsemblFungi"/>
</dbReference>
<dbReference type="SUPFAM" id="SSF54821">
    <property type="entry name" value="Ribosomal protein S3 C-terminal domain"/>
    <property type="match status" value="1"/>
</dbReference>
<dbReference type="GO" id="GO:0003735">
    <property type="term" value="F:structural constituent of ribosome"/>
    <property type="evidence" value="ECO:0007669"/>
    <property type="project" value="EnsemblFungi"/>
</dbReference>
<gene>
    <name evidence="7" type="ORF">M896_021600</name>
</gene>
<accession>A0A0B2UGY8</accession>
<keyword evidence="3 7" id="KW-0689">Ribosomal protein</keyword>
<dbReference type="GO" id="GO:1990145">
    <property type="term" value="P:maintenance of translational fidelity"/>
    <property type="evidence" value="ECO:0007669"/>
    <property type="project" value="EnsemblFungi"/>
</dbReference>
<dbReference type="InterPro" id="IPR005703">
    <property type="entry name" value="Ribosomal_uS3_euk/arc"/>
</dbReference>
<dbReference type="RefSeq" id="XP_014564363.1">
    <property type="nucleotide sequence ID" value="XM_014708877.1"/>
</dbReference>
<dbReference type="Gene3D" id="3.30.1140.32">
    <property type="entry name" value="Ribosomal protein S3, C-terminal domain"/>
    <property type="match status" value="1"/>
</dbReference>
<comment type="caution">
    <text evidence="7">The sequence shown here is derived from an EMBL/GenBank/DDBJ whole genome shotgun (WGS) entry which is preliminary data.</text>
</comment>
<dbReference type="Proteomes" id="UP000031056">
    <property type="component" value="Unassembled WGS sequence"/>
</dbReference>
<dbReference type="GO" id="GO:0000056">
    <property type="term" value="P:ribosomal small subunit export from nucleus"/>
    <property type="evidence" value="ECO:0007669"/>
    <property type="project" value="EnsemblFungi"/>
</dbReference>
<dbReference type="GO" id="GO:0030688">
    <property type="term" value="C:preribosome, small subunit precursor"/>
    <property type="evidence" value="ECO:0007669"/>
    <property type="project" value="EnsemblFungi"/>
</dbReference>
<dbReference type="GO" id="GO:0022627">
    <property type="term" value="C:cytosolic small ribosomal subunit"/>
    <property type="evidence" value="ECO:0007669"/>
    <property type="project" value="EnsemblFungi"/>
</dbReference>
<dbReference type="GO" id="GO:0005634">
    <property type="term" value="C:nucleus"/>
    <property type="evidence" value="ECO:0007669"/>
    <property type="project" value="TreeGrafter"/>
</dbReference>
<comment type="similarity">
    <text evidence="1">Belongs to the universal ribosomal protein uS3 family.</text>
</comment>